<gene>
    <name evidence="1" type="ORF">SAMN04515672_2543</name>
</gene>
<dbReference type="Proteomes" id="UP000198882">
    <property type="component" value="Unassembled WGS sequence"/>
</dbReference>
<dbReference type="OrthoDB" id="191918at2157"/>
<sequence>MKDADHRFQDWLSCPACSGDTDAGILAHETDIVIECYDCGATSEFTIGQDVPVSNLNVDHIARFATDD</sequence>
<evidence type="ECO:0000313" key="2">
    <source>
        <dbReference type="Proteomes" id="UP000198882"/>
    </source>
</evidence>
<dbReference type="EMBL" id="FNFE01000003">
    <property type="protein sequence ID" value="SDK21225.1"/>
    <property type="molecule type" value="Genomic_DNA"/>
</dbReference>
<reference evidence="2" key="1">
    <citation type="submission" date="2016-10" db="EMBL/GenBank/DDBJ databases">
        <authorList>
            <person name="Varghese N."/>
            <person name="Submissions S."/>
        </authorList>
    </citation>
    <scope>NUCLEOTIDE SEQUENCE [LARGE SCALE GENOMIC DNA]</scope>
    <source>
        <strain evidence="2">B4,CECT 8067,JCM 17497</strain>
    </source>
</reference>
<accession>A0A1G9A3P1</accession>
<dbReference type="AlphaFoldDB" id="A0A1G9A3P1"/>
<name>A0A1G9A3P1_9EURY</name>
<protein>
    <submittedName>
        <fullName evidence="1">Uncharacterized protein</fullName>
    </submittedName>
</protein>
<proteinExistence type="predicted"/>
<dbReference type="STRING" id="1095776.SAMN04515672_2543"/>
<dbReference type="RefSeq" id="WP_090306853.1">
    <property type="nucleotide sequence ID" value="NZ_FNFE01000003.1"/>
</dbReference>
<organism evidence="1 2">
    <name type="scientific">Natronorubrum texcoconense</name>
    <dbReference type="NCBI Taxonomy" id="1095776"/>
    <lineage>
        <taxon>Archaea</taxon>
        <taxon>Methanobacteriati</taxon>
        <taxon>Methanobacteriota</taxon>
        <taxon>Stenosarchaea group</taxon>
        <taxon>Halobacteria</taxon>
        <taxon>Halobacteriales</taxon>
        <taxon>Natrialbaceae</taxon>
        <taxon>Natronorubrum</taxon>
    </lineage>
</organism>
<keyword evidence="2" id="KW-1185">Reference proteome</keyword>
<evidence type="ECO:0000313" key="1">
    <source>
        <dbReference type="EMBL" id="SDK21225.1"/>
    </source>
</evidence>